<dbReference type="CDD" id="cd04301">
    <property type="entry name" value="NAT_SF"/>
    <property type="match status" value="1"/>
</dbReference>
<protein>
    <submittedName>
        <fullName evidence="2">Putative acetyltransferase</fullName>
    </submittedName>
</protein>
<comment type="caution">
    <text evidence="2">The sequence shown here is derived from an EMBL/GenBank/DDBJ whole genome shotgun (WGS) entry which is preliminary data.</text>
</comment>
<feature type="domain" description="N-acetyltransferase" evidence="1">
    <location>
        <begin position="64"/>
        <end position="146"/>
    </location>
</feature>
<dbReference type="Proteomes" id="UP000295565">
    <property type="component" value="Unassembled WGS sequence"/>
</dbReference>
<dbReference type="EMBL" id="SMGD01000011">
    <property type="protein sequence ID" value="TCK58582.1"/>
    <property type="molecule type" value="Genomic_DNA"/>
</dbReference>
<accession>A0A4R1K3G1</accession>
<dbReference type="InterPro" id="IPR000182">
    <property type="entry name" value="GNAT_dom"/>
</dbReference>
<dbReference type="Pfam" id="PF00583">
    <property type="entry name" value="Acetyltransf_1"/>
    <property type="match status" value="1"/>
</dbReference>
<dbReference type="InterPro" id="IPR016181">
    <property type="entry name" value="Acyl_CoA_acyltransferase"/>
</dbReference>
<gene>
    <name evidence="2" type="ORF">EV690_0712</name>
</gene>
<proteinExistence type="predicted"/>
<evidence type="ECO:0000313" key="3">
    <source>
        <dbReference type="Proteomes" id="UP000295565"/>
    </source>
</evidence>
<keyword evidence="3" id="KW-1185">Reference proteome</keyword>
<evidence type="ECO:0000259" key="1">
    <source>
        <dbReference type="Pfam" id="PF00583"/>
    </source>
</evidence>
<sequence>MIYTECFILCGIVLKISLKPVQPSQRYVIDNLFRYYVYEMSGFLKLSPNSDGQYSFNPAILDPYWEESKNFHIPYFIYAEQDIAGFALVRRYPQQSELWDMGQFFVLRKYASQGIGHKAFKQVCIEHPGYWQIRVLKENHKALCFWKSAVQQFSGGVFTHTQELDIDLEMHFLRFEFKT</sequence>
<dbReference type="Gene3D" id="3.40.630.30">
    <property type="match status" value="1"/>
</dbReference>
<name>A0A4R1K3G1_9GAMM</name>
<dbReference type="GO" id="GO:0016747">
    <property type="term" value="F:acyltransferase activity, transferring groups other than amino-acyl groups"/>
    <property type="evidence" value="ECO:0007669"/>
    <property type="project" value="InterPro"/>
</dbReference>
<organism evidence="2 3">
    <name type="scientific">Celerinatantimonas diazotrophica</name>
    <dbReference type="NCBI Taxonomy" id="412034"/>
    <lineage>
        <taxon>Bacteria</taxon>
        <taxon>Pseudomonadati</taxon>
        <taxon>Pseudomonadota</taxon>
        <taxon>Gammaproteobacteria</taxon>
        <taxon>Celerinatantimonadaceae</taxon>
        <taxon>Celerinatantimonas</taxon>
    </lineage>
</organism>
<dbReference type="AlphaFoldDB" id="A0A4R1K3G1"/>
<dbReference type="SUPFAM" id="SSF55729">
    <property type="entry name" value="Acyl-CoA N-acyltransferases (Nat)"/>
    <property type="match status" value="1"/>
</dbReference>
<reference evidence="2 3" key="1">
    <citation type="submission" date="2019-03" db="EMBL/GenBank/DDBJ databases">
        <title>Genomic Encyclopedia of Type Strains, Phase IV (KMG-IV): sequencing the most valuable type-strain genomes for metagenomic binning, comparative biology and taxonomic classification.</title>
        <authorList>
            <person name="Goeker M."/>
        </authorList>
    </citation>
    <scope>NUCLEOTIDE SEQUENCE [LARGE SCALE GENOMIC DNA]</scope>
    <source>
        <strain evidence="2 3">DSM 18577</strain>
    </source>
</reference>
<evidence type="ECO:0000313" key="2">
    <source>
        <dbReference type="EMBL" id="TCK58582.1"/>
    </source>
</evidence>
<keyword evidence="2" id="KW-0808">Transferase</keyword>